<sequence>MLLHQSDRTYPPENLTTVTLVRRSRKYTTVHLSSTLWPAKTKVEDFCFSCGRRFRSKIDLLAQRREEEEERPAIKELETEGRGSLLAYRHCHRSRFSHDTPQQKSPESSPLSVLIAALCRMVKQEEVVQTILSQV</sequence>
<keyword evidence="2" id="KW-1185">Reference proteome</keyword>
<evidence type="ECO:0000313" key="1">
    <source>
        <dbReference type="EMBL" id="KAL2649938.1"/>
    </source>
</evidence>
<gene>
    <name evidence="1" type="ORF">R1flu_018066</name>
</gene>
<proteinExistence type="predicted"/>
<reference evidence="1 2" key="1">
    <citation type="submission" date="2024-09" db="EMBL/GenBank/DDBJ databases">
        <title>Chromosome-scale assembly of Riccia fluitans.</title>
        <authorList>
            <person name="Paukszto L."/>
            <person name="Sawicki J."/>
            <person name="Karawczyk K."/>
            <person name="Piernik-Szablinska J."/>
            <person name="Szczecinska M."/>
            <person name="Mazdziarz M."/>
        </authorList>
    </citation>
    <scope>NUCLEOTIDE SEQUENCE [LARGE SCALE GENOMIC DNA]</scope>
    <source>
        <strain evidence="1">Rf_01</strain>
        <tissue evidence="1">Aerial parts of the thallus</tissue>
    </source>
</reference>
<accession>A0ABD1ZF00</accession>
<dbReference type="AlphaFoldDB" id="A0ABD1ZF00"/>
<dbReference type="EMBL" id="JBHFFA010000001">
    <property type="protein sequence ID" value="KAL2649938.1"/>
    <property type="molecule type" value="Genomic_DNA"/>
</dbReference>
<name>A0ABD1ZF00_9MARC</name>
<dbReference type="Proteomes" id="UP001605036">
    <property type="component" value="Unassembled WGS sequence"/>
</dbReference>
<protein>
    <submittedName>
        <fullName evidence="1">Uncharacterized protein</fullName>
    </submittedName>
</protein>
<evidence type="ECO:0000313" key="2">
    <source>
        <dbReference type="Proteomes" id="UP001605036"/>
    </source>
</evidence>
<organism evidence="1 2">
    <name type="scientific">Riccia fluitans</name>
    <dbReference type="NCBI Taxonomy" id="41844"/>
    <lineage>
        <taxon>Eukaryota</taxon>
        <taxon>Viridiplantae</taxon>
        <taxon>Streptophyta</taxon>
        <taxon>Embryophyta</taxon>
        <taxon>Marchantiophyta</taxon>
        <taxon>Marchantiopsida</taxon>
        <taxon>Marchantiidae</taxon>
        <taxon>Marchantiales</taxon>
        <taxon>Ricciaceae</taxon>
        <taxon>Riccia</taxon>
    </lineage>
</organism>
<comment type="caution">
    <text evidence="1">The sequence shown here is derived from an EMBL/GenBank/DDBJ whole genome shotgun (WGS) entry which is preliminary data.</text>
</comment>